<keyword evidence="4" id="KW-0328">Glycosyltransferase</keyword>
<comment type="catalytic activity">
    <reaction evidence="7">
        <text>inosine + phosphate = alpha-D-ribose 1-phosphate + hypoxanthine</text>
        <dbReference type="Rhea" id="RHEA:27646"/>
        <dbReference type="ChEBI" id="CHEBI:17368"/>
        <dbReference type="ChEBI" id="CHEBI:17596"/>
        <dbReference type="ChEBI" id="CHEBI:43474"/>
        <dbReference type="ChEBI" id="CHEBI:57720"/>
        <dbReference type="EC" id="2.4.2.1"/>
    </reaction>
</comment>
<dbReference type="Pfam" id="PF01048">
    <property type="entry name" value="PNP_UDP_1"/>
    <property type="match status" value="1"/>
</dbReference>
<comment type="catalytic activity">
    <reaction evidence="9">
        <text>2'-deoxyinosine + phosphate = 2-deoxy-alpha-D-ribose 1-phosphate + hypoxanthine</text>
        <dbReference type="Rhea" id="RHEA:27750"/>
        <dbReference type="ChEBI" id="CHEBI:17368"/>
        <dbReference type="ChEBI" id="CHEBI:28997"/>
        <dbReference type="ChEBI" id="CHEBI:43474"/>
        <dbReference type="ChEBI" id="CHEBI:57259"/>
        <dbReference type="EC" id="2.4.2.1"/>
    </reaction>
</comment>
<evidence type="ECO:0000256" key="9">
    <source>
        <dbReference type="ARBA" id="ARBA00023950"/>
    </source>
</evidence>
<dbReference type="PIRSF" id="PIRSF000477">
    <property type="entry name" value="PurNPase"/>
    <property type="match status" value="1"/>
</dbReference>
<protein>
    <recommendedName>
        <fullName evidence="3">purine-nucleoside phosphorylase</fullName>
        <ecNumber evidence="3">2.4.2.1</ecNumber>
    </recommendedName>
    <alternativeName>
        <fullName evidence="11">Inosine-guanosine phosphorylase</fullName>
    </alternativeName>
</protein>
<evidence type="ECO:0000256" key="1">
    <source>
        <dbReference type="ARBA" id="ARBA00005058"/>
    </source>
</evidence>
<proteinExistence type="inferred from homology"/>
<evidence type="ECO:0000313" key="13">
    <source>
        <dbReference type="EMBL" id="KAJ8932630.1"/>
    </source>
</evidence>
<dbReference type="GO" id="GO:0004731">
    <property type="term" value="F:purine-nucleoside phosphorylase activity"/>
    <property type="evidence" value="ECO:0007669"/>
    <property type="project" value="UniProtKB-EC"/>
</dbReference>
<evidence type="ECO:0000256" key="4">
    <source>
        <dbReference type="ARBA" id="ARBA00022676"/>
    </source>
</evidence>
<comment type="catalytic activity">
    <reaction evidence="8">
        <text>2'-deoxyguanosine + phosphate = 2-deoxy-alpha-D-ribose 1-phosphate + guanine</text>
        <dbReference type="Rhea" id="RHEA:27738"/>
        <dbReference type="ChEBI" id="CHEBI:16235"/>
        <dbReference type="ChEBI" id="CHEBI:17172"/>
        <dbReference type="ChEBI" id="CHEBI:43474"/>
        <dbReference type="ChEBI" id="CHEBI:57259"/>
        <dbReference type="EC" id="2.4.2.1"/>
    </reaction>
</comment>
<dbReference type="PANTHER" id="PTHR11904:SF9">
    <property type="entry name" value="PURINE NUCLEOSIDE PHOSPHORYLASE-RELATED"/>
    <property type="match status" value="1"/>
</dbReference>
<organism evidence="13 14">
    <name type="scientific">Rhamnusium bicolor</name>
    <dbReference type="NCBI Taxonomy" id="1586634"/>
    <lineage>
        <taxon>Eukaryota</taxon>
        <taxon>Metazoa</taxon>
        <taxon>Ecdysozoa</taxon>
        <taxon>Arthropoda</taxon>
        <taxon>Hexapoda</taxon>
        <taxon>Insecta</taxon>
        <taxon>Pterygota</taxon>
        <taxon>Neoptera</taxon>
        <taxon>Endopterygota</taxon>
        <taxon>Coleoptera</taxon>
        <taxon>Polyphaga</taxon>
        <taxon>Cucujiformia</taxon>
        <taxon>Chrysomeloidea</taxon>
        <taxon>Cerambycidae</taxon>
        <taxon>Lepturinae</taxon>
        <taxon>Rhagiini</taxon>
        <taxon>Rhamnusium</taxon>
    </lineage>
</organism>
<dbReference type="InterPro" id="IPR018099">
    <property type="entry name" value="Purine_phosphorylase-2_CS"/>
</dbReference>
<keyword evidence="14" id="KW-1185">Reference proteome</keyword>
<evidence type="ECO:0000256" key="3">
    <source>
        <dbReference type="ARBA" id="ARBA00011886"/>
    </source>
</evidence>
<dbReference type="EC" id="2.4.2.1" evidence="3"/>
<evidence type="ECO:0000259" key="12">
    <source>
        <dbReference type="Pfam" id="PF01048"/>
    </source>
</evidence>
<dbReference type="CDD" id="cd09009">
    <property type="entry name" value="PNP-EcPNPII_like"/>
    <property type="match status" value="1"/>
</dbReference>
<sequence>MHINFHVLGTLANTIVDPISLNYKDIPNFPVSTVEGHQGNLVFGTLSNVKVVCMQGRFHYYEGYILQKCTAPVRVLALVGVNKLIVTNAAGGLNPNYKVGDIMFIKDHINFLGFGGNNPFTGSKRSQIINKMGLEKSTHEGVYAMVGGPNYETIAEVNSLRMLGADAVGMSTIPEVLVAKHCAMTVFGFSIITNECISSYDDETEPNHQEVLEAINSKAESLKEFVTILVGNIGME</sequence>
<dbReference type="PROSITE" id="PS01240">
    <property type="entry name" value="PNP_MTAP_2"/>
    <property type="match status" value="1"/>
</dbReference>
<dbReference type="GO" id="GO:0006166">
    <property type="term" value="P:purine ribonucleoside salvage"/>
    <property type="evidence" value="ECO:0007669"/>
    <property type="project" value="UniProtKB-KW"/>
</dbReference>
<dbReference type="Gene3D" id="3.40.50.1580">
    <property type="entry name" value="Nucleoside phosphorylase domain"/>
    <property type="match status" value="1"/>
</dbReference>
<evidence type="ECO:0000256" key="10">
    <source>
        <dbReference type="ARBA" id="ARBA00023970"/>
    </source>
</evidence>
<comment type="caution">
    <text evidence="13">The sequence shown here is derived from an EMBL/GenBank/DDBJ whole genome shotgun (WGS) entry which is preliminary data.</text>
</comment>
<evidence type="ECO:0000256" key="11">
    <source>
        <dbReference type="ARBA" id="ARBA00031036"/>
    </source>
</evidence>
<dbReference type="EMBL" id="JANEYF010003999">
    <property type="protein sequence ID" value="KAJ8932630.1"/>
    <property type="molecule type" value="Genomic_DNA"/>
</dbReference>
<comment type="pathway">
    <text evidence="1">Purine metabolism; purine nucleoside salvage.</text>
</comment>
<comment type="similarity">
    <text evidence="2">Belongs to the PNP/MTAP phosphorylase family.</text>
</comment>
<evidence type="ECO:0000256" key="8">
    <source>
        <dbReference type="ARBA" id="ARBA00023929"/>
    </source>
</evidence>
<dbReference type="Proteomes" id="UP001162156">
    <property type="component" value="Unassembled WGS sequence"/>
</dbReference>
<comment type="catalytic activity">
    <reaction evidence="10">
        <text>guanosine + phosphate = alpha-D-ribose 1-phosphate + guanine</text>
        <dbReference type="Rhea" id="RHEA:13233"/>
        <dbReference type="ChEBI" id="CHEBI:16235"/>
        <dbReference type="ChEBI" id="CHEBI:16750"/>
        <dbReference type="ChEBI" id="CHEBI:43474"/>
        <dbReference type="ChEBI" id="CHEBI:57720"/>
        <dbReference type="EC" id="2.4.2.1"/>
    </reaction>
</comment>
<dbReference type="InterPro" id="IPR000845">
    <property type="entry name" value="Nucleoside_phosphorylase_d"/>
</dbReference>
<evidence type="ECO:0000256" key="6">
    <source>
        <dbReference type="ARBA" id="ARBA00022726"/>
    </source>
</evidence>
<evidence type="ECO:0000313" key="14">
    <source>
        <dbReference type="Proteomes" id="UP001162156"/>
    </source>
</evidence>
<dbReference type="InterPro" id="IPR011268">
    <property type="entry name" value="Purine_phosphorylase"/>
</dbReference>
<dbReference type="AlphaFoldDB" id="A0AAV8X2K6"/>
<dbReference type="PANTHER" id="PTHR11904">
    <property type="entry name" value="METHYLTHIOADENOSINE/PURINE NUCLEOSIDE PHOSPHORYLASE"/>
    <property type="match status" value="1"/>
</dbReference>
<feature type="domain" description="Nucleoside phosphorylase" evidence="12">
    <location>
        <begin position="18"/>
        <end position="229"/>
    </location>
</feature>
<evidence type="ECO:0000256" key="2">
    <source>
        <dbReference type="ARBA" id="ARBA00006751"/>
    </source>
</evidence>
<evidence type="ECO:0000256" key="5">
    <source>
        <dbReference type="ARBA" id="ARBA00022679"/>
    </source>
</evidence>
<evidence type="ECO:0000256" key="7">
    <source>
        <dbReference type="ARBA" id="ARBA00023918"/>
    </source>
</evidence>
<accession>A0AAV8X2K6</accession>
<keyword evidence="6" id="KW-0660">Purine salvage</keyword>
<reference evidence="13" key="1">
    <citation type="journal article" date="2023" name="Insect Mol. Biol.">
        <title>Genome sequencing provides insights into the evolution of gene families encoding plant cell wall-degrading enzymes in longhorned beetles.</title>
        <authorList>
            <person name="Shin N.R."/>
            <person name="Okamura Y."/>
            <person name="Kirsch R."/>
            <person name="Pauchet Y."/>
        </authorList>
    </citation>
    <scope>NUCLEOTIDE SEQUENCE</scope>
    <source>
        <strain evidence="13">RBIC_L_NR</strain>
    </source>
</reference>
<keyword evidence="5" id="KW-0808">Transferase</keyword>
<dbReference type="InterPro" id="IPR035994">
    <property type="entry name" value="Nucleoside_phosphorylase_sf"/>
</dbReference>
<name>A0AAV8X2K6_9CUCU</name>
<dbReference type="SUPFAM" id="SSF53167">
    <property type="entry name" value="Purine and uridine phosphorylases"/>
    <property type="match status" value="1"/>
</dbReference>
<dbReference type="GO" id="GO:0005737">
    <property type="term" value="C:cytoplasm"/>
    <property type="evidence" value="ECO:0007669"/>
    <property type="project" value="TreeGrafter"/>
</dbReference>
<gene>
    <name evidence="13" type="ORF">NQ314_014560</name>
</gene>